<dbReference type="GO" id="GO:0004672">
    <property type="term" value="F:protein kinase activity"/>
    <property type="evidence" value="ECO:0007669"/>
    <property type="project" value="InterPro"/>
</dbReference>
<dbReference type="PROSITE" id="PS50011">
    <property type="entry name" value="PROTEIN_KINASE_DOM"/>
    <property type="match status" value="1"/>
</dbReference>
<dbReference type="Gene3D" id="3.30.200.20">
    <property type="entry name" value="Phosphorylase Kinase, domain 1"/>
    <property type="match status" value="1"/>
</dbReference>
<evidence type="ECO:0000256" key="1">
    <source>
        <dbReference type="PROSITE-ProRule" id="PRU10141"/>
    </source>
</evidence>
<dbReference type="OrthoDB" id="5979581at2759"/>
<proteinExistence type="predicted"/>
<dbReference type="InterPro" id="IPR000719">
    <property type="entry name" value="Prot_kinase_dom"/>
</dbReference>
<dbReference type="InterPro" id="IPR050235">
    <property type="entry name" value="CK1_Ser-Thr_kinase"/>
</dbReference>
<dbReference type="PROSITE" id="PS00107">
    <property type="entry name" value="PROTEIN_KINASE_ATP"/>
    <property type="match status" value="1"/>
</dbReference>
<organism evidence="3 4">
    <name type="scientific">Ancylostoma ceylanicum</name>
    <dbReference type="NCBI Taxonomy" id="53326"/>
    <lineage>
        <taxon>Eukaryota</taxon>
        <taxon>Metazoa</taxon>
        <taxon>Ecdysozoa</taxon>
        <taxon>Nematoda</taxon>
        <taxon>Chromadorea</taxon>
        <taxon>Rhabditida</taxon>
        <taxon>Rhabditina</taxon>
        <taxon>Rhabditomorpha</taxon>
        <taxon>Strongyloidea</taxon>
        <taxon>Ancylostomatidae</taxon>
        <taxon>Ancylostomatinae</taxon>
        <taxon>Ancylostoma</taxon>
    </lineage>
</organism>
<dbReference type="Proteomes" id="UP000024635">
    <property type="component" value="Unassembled WGS sequence"/>
</dbReference>
<feature type="binding site" evidence="1">
    <location>
        <position position="90"/>
    </location>
    <ligand>
        <name>ATP</name>
        <dbReference type="ChEBI" id="CHEBI:30616"/>
    </ligand>
</feature>
<gene>
    <name evidence="3" type="primary">Acey_s0018.g3498</name>
    <name evidence="3" type="ORF">Y032_0018g3498</name>
</gene>
<evidence type="ECO:0000313" key="4">
    <source>
        <dbReference type="Proteomes" id="UP000024635"/>
    </source>
</evidence>
<reference evidence="4" key="1">
    <citation type="journal article" date="2015" name="Nat. Genet.">
        <title>The genome and transcriptome of the zoonotic hookworm Ancylostoma ceylanicum identify infection-specific gene families.</title>
        <authorList>
            <person name="Schwarz E.M."/>
            <person name="Hu Y."/>
            <person name="Antoshechkin I."/>
            <person name="Miller M.M."/>
            <person name="Sternberg P.W."/>
            <person name="Aroian R.V."/>
        </authorList>
    </citation>
    <scope>NUCLEOTIDE SEQUENCE</scope>
    <source>
        <strain evidence="4">HY135</strain>
    </source>
</reference>
<dbReference type="InterPro" id="IPR017441">
    <property type="entry name" value="Protein_kinase_ATP_BS"/>
</dbReference>
<sequence length="223" mass="24774">MVELAGQRFYCRQHFFASLAVTPCSRTMCFKFLLGFTSTAVVGADVIAGQLPKGKVVGKRWKILKKLGTGSFGAVYKVEDINTCEFAALKAEAIQSKGNVLKLEAHILRRLANCPMFVNILQSGKKEFYSYVVMTLLGPSLDTLIGLEHLRNYSGLQTAVDNGQIRAPRSRAETITQQQTTRASMHSPQSLCPRTPRTVLPLLYGRLEFTVFLESTLLLTLRI</sequence>
<protein>
    <recommendedName>
        <fullName evidence="2">Protein kinase domain-containing protein</fullName>
    </recommendedName>
</protein>
<keyword evidence="1" id="KW-0547">Nucleotide-binding</keyword>
<evidence type="ECO:0000313" key="3">
    <source>
        <dbReference type="EMBL" id="EYC21724.1"/>
    </source>
</evidence>
<keyword evidence="1" id="KW-0067">ATP-binding</keyword>
<keyword evidence="4" id="KW-1185">Reference proteome</keyword>
<comment type="caution">
    <text evidence="3">The sequence shown here is derived from an EMBL/GenBank/DDBJ whole genome shotgun (WGS) entry which is preliminary data.</text>
</comment>
<accession>A0A016V225</accession>
<evidence type="ECO:0000259" key="2">
    <source>
        <dbReference type="PROSITE" id="PS50011"/>
    </source>
</evidence>
<feature type="domain" description="Protein kinase" evidence="2">
    <location>
        <begin position="61"/>
        <end position="223"/>
    </location>
</feature>
<dbReference type="GO" id="GO:0005524">
    <property type="term" value="F:ATP binding"/>
    <property type="evidence" value="ECO:0007669"/>
    <property type="project" value="UniProtKB-UniRule"/>
</dbReference>
<name>A0A016V225_9BILA</name>
<dbReference type="EMBL" id="JARK01001354">
    <property type="protein sequence ID" value="EYC21724.1"/>
    <property type="molecule type" value="Genomic_DNA"/>
</dbReference>
<dbReference type="PANTHER" id="PTHR11909">
    <property type="entry name" value="CASEIN KINASE-RELATED"/>
    <property type="match status" value="1"/>
</dbReference>
<dbReference type="STRING" id="53326.A0A016V225"/>
<dbReference type="AlphaFoldDB" id="A0A016V225"/>
<dbReference type="SUPFAM" id="SSF56112">
    <property type="entry name" value="Protein kinase-like (PK-like)"/>
    <property type="match status" value="1"/>
</dbReference>
<dbReference type="InterPro" id="IPR011009">
    <property type="entry name" value="Kinase-like_dom_sf"/>
</dbReference>